<accession>A0A9P8Y961</accession>
<protein>
    <recommendedName>
        <fullName evidence="4">Secreted protein</fullName>
    </recommendedName>
</protein>
<gene>
    <name evidence="2" type="ORF">B0I36DRAFT_109525</name>
</gene>
<keyword evidence="3" id="KW-1185">Reference proteome</keyword>
<dbReference type="Proteomes" id="UP000756346">
    <property type="component" value="Unassembled WGS sequence"/>
</dbReference>
<dbReference type="EMBL" id="JAGTJQ010000004">
    <property type="protein sequence ID" value="KAH7033469.1"/>
    <property type="molecule type" value="Genomic_DNA"/>
</dbReference>
<feature type="signal peptide" evidence="1">
    <location>
        <begin position="1"/>
        <end position="17"/>
    </location>
</feature>
<evidence type="ECO:0000313" key="2">
    <source>
        <dbReference type="EMBL" id="KAH7033469.1"/>
    </source>
</evidence>
<evidence type="ECO:0000313" key="3">
    <source>
        <dbReference type="Proteomes" id="UP000756346"/>
    </source>
</evidence>
<evidence type="ECO:0008006" key="4">
    <source>
        <dbReference type="Google" id="ProtNLM"/>
    </source>
</evidence>
<organism evidence="2 3">
    <name type="scientific">Microdochium trichocladiopsis</name>
    <dbReference type="NCBI Taxonomy" id="1682393"/>
    <lineage>
        <taxon>Eukaryota</taxon>
        <taxon>Fungi</taxon>
        <taxon>Dikarya</taxon>
        <taxon>Ascomycota</taxon>
        <taxon>Pezizomycotina</taxon>
        <taxon>Sordariomycetes</taxon>
        <taxon>Xylariomycetidae</taxon>
        <taxon>Xylariales</taxon>
        <taxon>Microdochiaceae</taxon>
        <taxon>Microdochium</taxon>
    </lineage>
</organism>
<dbReference type="AlphaFoldDB" id="A0A9P8Y961"/>
<dbReference type="RefSeq" id="XP_046014301.1">
    <property type="nucleotide sequence ID" value="XM_046147858.1"/>
</dbReference>
<feature type="chain" id="PRO_5040330494" description="Secreted protein" evidence="1">
    <location>
        <begin position="18"/>
        <end position="147"/>
    </location>
</feature>
<evidence type="ECO:0000256" key="1">
    <source>
        <dbReference type="SAM" id="SignalP"/>
    </source>
</evidence>
<keyword evidence="1" id="KW-0732">Signal</keyword>
<sequence length="147" mass="16870">MAWGFSQLVWCFAVAHTQEAGRTVYSFSWLRLRPRIVVLLRSLSLPLSFHSSQPHSRTAPFLSRCSDQFLILPYQSDTALHCHLRQLPRPANTLMQTMQYMTIVFLCVLPLSQACLMPPRTRAPKVSLEIKKVVPQEPKYKAEKTSL</sequence>
<dbReference type="GeneID" id="70177404"/>
<reference evidence="2" key="1">
    <citation type="journal article" date="2021" name="Nat. Commun.">
        <title>Genetic determinants of endophytism in the Arabidopsis root mycobiome.</title>
        <authorList>
            <person name="Mesny F."/>
            <person name="Miyauchi S."/>
            <person name="Thiergart T."/>
            <person name="Pickel B."/>
            <person name="Atanasova L."/>
            <person name="Karlsson M."/>
            <person name="Huettel B."/>
            <person name="Barry K.W."/>
            <person name="Haridas S."/>
            <person name="Chen C."/>
            <person name="Bauer D."/>
            <person name="Andreopoulos W."/>
            <person name="Pangilinan J."/>
            <person name="LaButti K."/>
            <person name="Riley R."/>
            <person name="Lipzen A."/>
            <person name="Clum A."/>
            <person name="Drula E."/>
            <person name="Henrissat B."/>
            <person name="Kohler A."/>
            <person name="Grigoriev I.V."/>
            <person name="Martin F.M."/>
            <person name="Hacquard S."/>
        </authorList>
    </citation>
    <scope>NUCLEOTIDE SEQUENCE</scope>
    <source>
        <strain evidence="2">MPI-CAGE-CH-0230</strain>
    </source>
</reference>
<proteinExistence type="predicted"/>
<name>A0A9P8Y961_9PEZI</name>
<comment type="caution">
    <text evidence="2">The sequence shown here is derived from an EMBL/GenBank/DDBJ whole genome shotgun (WGS) entry which is preliminary data.</text>
</comment>